<reference evidence="1 2" key="1">
    <citation type="submission" date="2018-06" db="EMBL/GenBank/DDBJ databases">
        <title>Genomic Encyclopedia of Type Strains, Phase IV (KMG-IV): sequencing the most valuable type-strain genomes for metagenomic binning, comparative biology and taxonomic classification.</title>
        <authorList>
            <person name="Goeker M."/>
        </authorList>
    </citation>
    <scope>NUCLEOTIDE SEQUENCE [LARGE SCALE GENOMIC DNA]</scope>
    <source>
        <strain evidence="1 2">DSM 24875</strain>
    </source>
</reference>
<evidence type="ECO:0000313" key="1">
    <source>
        <dbReference type="EMBL" id="RBP08156.1"/>
    </source>
</evidence>
<comment type="caution">
    <text evidence="1">The sequence shown here is derived from an EMBL/GenBank/DDBJ whole genome shotgun (WGS) entry which is preliminary data.</text>
</comment>
<feature type="non-terminal residue" evidence="1">
    <location>
        <position position="1"/>
    </location>
</feature>
<keyword evidence="2" id="KW-1185">Reference proteome</keyword>
<dbReference type="AlphaFoldDB" id="A0A366F1X7"/>
<accession>A0A366F1X7</accession>
<organism evidence="1 2">
    <name type="scientific">Roseiarcus fermentans</name>
    <dbReference type="NCBI Taxonomy" id="1473586"/>
    <lineage>
        <taxon>Bacteria</taxon>
        <taxon>Pseudomonadati</taxon>
        <taxon>Pseudomonadota</taxon>
        <taxon>Alphaproteobacteria</taxon>
        <taxon>Hyphomicrobiales</taxon>
        <taxon>Roseiarcaceae</taxon>
        <taxon>Roseiarcus</taxon>
    </lineage>
</organism>
<gene>
    <name evidence="1" type="ORF">DFR50_1261</name>
</gene>
<sequence length="41" mass="4688">SAGNLKATWTQATLVDWPRAEGRPFLRRATQIKTIWTPYGE</sequence>
<name>A0A366F1X7_9HYPH</name>
<dbReference type="EMBL" id="QNRK01000026">
    <property type="protein sequence ID" value="RBP08156.1"/>
    <property type="molecule type" value="Genomic_DNA"/>
</dbReference>
<dbReference type="Proteomes" id="UP000253529">
    <property type="component" value="Unassembled WGS sequence"/>
</dbReference>
<proteinExistence type="predicted"/>
<protein>
    <submittedName>
        <fullName evidence="1">Uncharacterized protein</fullName>
    </submittedName>
</protein>
<evidence type="ECO:0000313" key="2">
    <source>
        <dbReference type="Proteomes" id="UP000253529"/>
    </source>
</evidence>